<keyword evidence="2" id="KW-0223">Dioxygenase</keyword>
<dbReference type="RefSeq" id="WP_348736825.1">
    <property type="nucleotide sequence ID" value="NZ_CAXJRC010000003.1"/>
</dbReference>
<dbReference type="EMBL" id="CAXJRC010000003">
    <property type="protein sequence ID" value="CAL2105047.1"/>
    <property type="molecule type" value="Genomic_DNA"/>
</dbReference>
<evidence type="ECO:0000256" key="1">
    <source>
        <dbReference type="ARBA" id="ARBA00001954"/>
    </source>
</evidence>
<dbReference type="Proteomes" id="UP001497602">
    <property type="component" value="Unassembled WGS sequence"/>
</dbReference>
<proteinExistence type="predicted"/>
<gene>
    <name evidence="2" type="ORF">T190115A13A_120042</name>
</gene>
<evidence type="ECO:0000313" key="2">
    <source>
        <dbReference type="EMBL" id="CAL2105047.1"/>
    </source>
</evidence>
<keyword evidence="3" id="KW-1185">Reference proteome</keyword>
<accession>A0ABM9PHG9</accession>
<reference evidence="2 3" key="1">
    <citation type="submission" date="2024-05" db="EMBL/GenBank/DDBJ databases">
        <authorList>
            <person name="Duchaud E."/>
        </authorList>
    </citation>
    <scope>NUCLEOTIDE SEQUENCE [LARGE SCALE GENOMIC DNA]</scope>
    <source>
        <strain evidence="2">Ena-SAMPLE-TAB-13-05-2024-13:56:06:370-140305</strain>
    </source>
</reference>
<sequence>MLDFQQHKIQLEENGFSITEAIFSHSEVECLKELIEKPETYAVRQLLNKHPQIKEKLFENKKFQELVKTICGTKYFITKGIYFNKPAQSNWFVGYHQDISISAKNKIVSEGYTNWTNKKGQLGVIPPPTILEQTVTIRIHLDDTDETNGALKVIPKSHKNGIIRVDQNFTIKNLEKEVVCKVKKGSVMLMKPLLLHASSKSTAKQDRGVIHIELCNEEIPMQWLEKKKII</sequence>
<dbReference type="PANTHER" id="PTHR20883:SF48">
    <property type="entry name" value="ECTOINE DIOXYGENASE"/>
    <property type="match status" value="1"/>
</dbReference>
<name>A0ABM9PHG9_9FLAO</name>
<protein>
    <submittedName>
        <fullName evidence="2">Phytanoyl-CoA dioxygenase</fullName>
    </submittedName>
</protein>
<dbReference type="Gene3D" id="2.60.120.620">
    <property type="entry name" value="q2cbj1_9rhob like domain"/>
    <property type="match status" value="1"/>
</dbReference>
<dbReference type="PANTHER" id="PTHR20883">
    <property type="entry name" value="PHYTANOYL-COA DIOXYGENASE DOMAIN CONTAINING 1"/>
    <property type="match status" value="1"/>
</dbReference>
<dbReference type="GO" id="GO:0051213">
    <property type="term" value="F:dioxygenase activity"/>
    <property type="evidence" value="ECO:0007669"/>
    <property type="project" value="UniProtKB-KW"/>
</dbReference>
<organism evidence="2 3">
    <name type="scientific">Tenacibaculum vairaonense</name>
    <dbReference type="NCBI Taxonomy" id="3137860"/>
    <lineage>
        <taxon>Bacteria</taxon>
        <taxon>Pseudomonadati</taxon>
        <taxon>Bacteroidota</taxon>
        <taxon>Flavobacteriia</taxon>
        <taxon>Flavobacteriales</taxon>
        <taxon>Flavobacteriaceae</taxon>
        <taxon>Tenacibaculum</taxon>
    </lineage>
</organism>
<keyword evidence="2" id="KW-0560">Oxidoreductase</keyword>
<comment type="caution">
    <text evidence="2">The sequence shown here is derived from an EMBL/GenBank/DDBJ whole genome shotgun (WGS) entry which is preliminary data.</text>
</comment>
<dbReference type="Pfam" id="PF05721">
    <property type="entry name" value="PhyH"/>
    <property type="match status" value="1"/>
</dbReference>
<dbReference type="InterPro" id="IPR008775">
    <property type="entry name" value="Phytyl_CoA_dOase-like"/>
</dbReference>
<evidence type="ECO:0000313" key="3">
    <source>
        <dbReference type="Proteomes" id="UP001497602"/>
    </source>
</evidence>
<dbReference type="SUPFAM" id="SSF51197">
    <property type="entry name" value="Clavaminate synthase-like"/>
    <property type="match status" value="1"/>
</dbReference>
<comment type="cofactor">
    <cofactor evidence="1">
        <name>Fe(2+)</name>
        <dbReference type="ChEBI" id="CHEBI:29033"/>
    </cofactor>
</comment>